<evidence type="ECO:0000256" key="5">
    <source>
        <dbReference type="ARBA" id="ARBA00022989"/>
    </source>
</evidence>
<feature type="compositionally biased region" description="Gly residues" evidence="7">
    <location>
        <begin position="625"/>
        <end position="637"/>
    </location>
</feature>
<feature type="domain" description="ABC transmembrane type-1" evidence="10">
    <location>
        <begin position="784"/>
        <end position="958"/>
    </location>
</feature>
<keyword evidence="2 8" id="KW-0812">Transmembrane</keyword>
<dbReference type="PANTHER" id="PTHR24221">
    <property type="entry name" value="ATP-BINDING CASSETTE SUB-FAMILY B"/>
    <property type="match status" value="1"/>
</dbReference>
<evidence type="ECO:0000256" key="4">
    <source>
        <dbReference type="ARBA" id="ARBA00022840"/>
    </source>
</evidence>
<dbReference type="CDD" id="cd03228">
    <property type="entry name" value="ABCC_MRP_Like"/>
    <property type="match status" value="1"/>
</dbReference>
<feature type="transmembrane region" description="Helical" evidence="8">
    <location>
        <begin position="46"/>
        <end position="74"/>
    </location>
</feature>
<dbReference type="SUPFAM" id="SSF52540">
    <property type="entry name" value="P-loop containing nucleoside triphosphate hydrolases"/>
    <property type="match status" value="2"/>
</dbReference>
<keyword evidence="3" id="KW-0547">Nucleotide-binding</keyword>
<reference evidence="11 12" key="1">
    <citation type="submission" date="2021-02" db="EMBL/GenBank/DDBJ databases">
        <authorList>
            <person name="Ra J.-S."/>
        </authorList>
    </citation>
    <scope>NUCLEOTIDE SEQUENCE [LARGE SCALE GENOMIC DNA]</scope>
    <source>
        <strain evidence="11 12">MMS20-R1-14</strain>
    </source>
</reference>
<evidence type="ECO:0000256" key="6">
    <source>
        <dbReference type="ARBA" id="ARBA00023136"/>
    </source>
</evidence>
<dbReference type="InterPro" id="IPR017871">
    <property type="entry name" value="ABC_transporter-like_CS"/>
</dbReference>
<feature type="transmembrane region" description="Helical" evidence="8">
    <location>
        <begin position="231"/>
        <end position="254"/>
    </location>
</feature>
<dbReference type="Pfam" id="PF00005">
    <property type="entry name" value="ABC_tran"/>
    <property type="match status" value="2"/>
</dbReference>
<feature type="transmembrane region" description="Helical" evidence="8">
    <location>
        <begin position="726"/>
        <end position="747"/>
    </location>
</feature>
<feature type="transmembrane region" description="Helical" evidence="8">
    <location>
        <begin position="801"/>
        <end position="829"/>
    </location>
</feature>
<feature type="transmembrane region" description="Helical" evidence="8">
    <location>
        <begin position="688"/>
        <end position="714"/>
    </location>
</feature>
<dbReference type="PROSITE" id="PS50893">
    <property type="entry name" value="ABC_TRANSPORTER_2"/>
    <property type="match status" value="2"/>
</dbReference>
<name>A0ABS2IP51_9ACTN</name>
<comment type="caution">
    <text evidence="11">The sequence shown here is derived from an EMBL/GenBank/DDBJ whole genome shotgun (WGS) entry which is preliminary data.</text>
</comment>
<evidence type="ECO:0000256" key="3">
    <source>
        <dbReference type="ARBA" id="ARBA00022741"/>
    </source>
</evidence>
<organism evidence="11 12">
    <name type="scientific">Micromonospora humida</name>
    <dbReference type="NCBI Taxonomy" id="2809018"/>
    <lineage>
        <taxon>Bacteria</taxon>
        <taxon>Bacillati</taxon>
        <taxon>Actinomycetota</taxon>
        <taxon>Actinomycetes</taxon>
        <taxon>Micromonosporales</taxon>
        <taxon>Micromonosporaceae</taxon>
        <taxon>Micromonospora</taxon>
    </lineage>
</organism>
<accession>A0ABS2IP51</accession>
<feature type="domain" description="ABC transporter" evidence="9">
    <location>
        <begin position="319"/>
        <end position="557"/>
    </location>
</feature>
<feature type="region of interest" description="Disordered" evidence="7">
    <location>
        <begin position="561"/>
        <end position="648"/>
    </location>
</feature>
<evidence type="ECO:0000259" key="9">
    <source>
        <dbReference type="PROSITE" id="PS50893"/>
    </source>
</evidence>
<dbReference type="Proteomes" id="UP001518872">
    <property type="component" value="Unassembled WGS sequence"/>
</dbReference>
<keyword evidence="5 8" id="KW-1133">Transmembrane helix</keyword>
<dbReference type="Pfam" id="PF00664">
    <property type="entry name" value="ABC_membrane"/>
    <property type="match status" value="1"/>
</dbReference>
<evidence type="ECO:0000259" key="10">
    <source>
        <dbReference type="PROSITE" id="PS50929"/>
    </source>
</evidence>
<dbReference type="PANTHER" id="PTHR24221:SF654">
    <property type="entry name" value="ATP-BINDING CASSETTE SUB-FAMILY B MEMBER 6"/>
    <property type="match status" value="1"/>
</dbReference>
<proteinExistence type="predicted"/>
<dbReference type="EMBL" id="JAFEUC010000002">
    <property type="protein sequence ID" value="MBM7075776.1"/>
    <property type="molecule type" value="Genomic_DNA"/>
</dbReference>
<protein>
    <submittedName>
        <fullName evidence="11">ATP-binding cassette domain-containing protein</fullName>
    </submittedName>
</protein>
<evidence type="ECO:0000256" key="7">
    <source>
        <dbReference type="SAM" id="MobiDB-lite"/>
    </source>
</evidence>
<dbReference type="InterPro" id="IPR039421">
    <property type="entry name" value="Type_1_exporter"/>
</dbReference>
<evidence type="ECO:0000313" key="12">
    <source>
        <dbReference type="Proteomes" id="UP001518872"/>
    </source>
</evidence>
<dbReference type="PROSITE" id="PS00211">
    <property type="entry name" value="ABC_TRANSPORTER_1"/>
    <property type="match status" value="1"/>
</dbReference>
<keyword evidence="4 11" id="KW-0067">ATP-binding</keyword>
<dbReference type="RefSeq" id="WP_204923863.1">
    <property type="nucleotide sequence ID" value="NZ_JAFEUC010000002.1"/>
</dbReference>
<feature type="transmembrane region" description="Helical" evidence="8">
    <location>
        <begin position="151"/>
        <end position="170"/>
    </location>
</feature>
<dbReference type="PROSITE" id="PS50929">
    <property type="entry name" value="ABC_TM1F"/>
    <property type="match status" value="2"/>
</dbReference>
<feature type="domain" description="ABC transmembrane type-1" evidence="10">
    <location>
        <begin position="17"/>
        <end position="289"/>
    </location>
</feature>
<evidence type="ECO:0000313" key="11">
    <source>
        <dbReference type="EMBL" id="MBM7075776.1"/>
    </source>
</evidence>
<dbReference type="Gene3D" id="3.40.50.300">
    <property type="entry name" value="P-loop containing nucleotide triphosphate hydrolases"/>
    <property type="match status" value="2"/>
</dbReference>
<evidence type="ECO:0000256" key="2">
    <source>
        <dbReference type="ARBA" id="ARBA00022692"/>
    </source>
</evidence>
<dbReference type="InterPro" id="IPR003439">
    <property type="entry name" value="ABC_transporter-like_ATP-bd"/>
</dbReference>
<dbReference type="SMART" id="SM00382">
    <property type="entry name" value="AAA"/>
    <property type="match status" value="2"/>
</dbReference>
<evidence type="ECO:0000256" key="1">
    <source>
        <dbReference type="ARBA" id="ARBA00004651"/>
    </source>
</evidence>
<gene>
    <name evidence="11" type="ORF">JQX11_05330</name>
</gene>
<dbReference type="Gene3D" id="1.20.1560.10">
    <property type="entry name" value="ABC transporter type 1, transmembrane domain"/>
    <property type="match status" value="2"/>
</dbReference>
<comment type="subcellular location">
    <subcellularLocation>
        <location evidence="1">Cell membrane</location>
        <topology evidence="1">Multi-pass membrane protein</topology>
    </subcellularLocation>
</comment>
<evidence type="ECO:0000256" key="8">
    <source>
        <dbReference type="SAM" id="Phobius"/>
    </source>
</evidence>
<dbReference type="InterPro" id="IPR003593">
    <property type="entry name" value="AAA+_ATPase"/>
</dbReference>
<keyword evidence="12" id="KW-1185">Reference proteome</keyword>
<dbReference type="SUPFAM" id="SSF90123">
    <property type="entry name" value="ABC transporter transmembrane region"/>
    <property type="match status" value="2"/>
</dbReference>
<dbReference type="InterPro" id="IPR011527">
    <property type="entry name" value="ABC1_TM_dom"/>
</dbReference>
<dbReference type="InterPro" id="IPR036640">
    <property type="entry name" value="ABC1_TM_sf"/>
</dbReference>
<feature type="domain" description="ABC transporter" evidence="9">
    <location>
        <begin position="1003"/>
        <end position="1225"/>
    </location>
</feature>
<sequence length="1225" mass="129172">MRLLRDLWASAPRRVTVVIVLVVLGAAGQAAASAVAGPVLVHRSAGWFVALVVALVVAVFGELVIALLMAGITADWSADVRRRLCRVALGQDLPTLEGTPVGELLDRIDNDVYQVASELRNTGVRLVQGLVLCLLATISALFVWWPAGVAMLLLTALLVVVLRRPTAAIAPARMSEEEAWSDLAAVMEEAVHGQDDVRTSLAQPYVLRLYARRAAEVLARCRRVFLMSARVTAFAAGTIRVGIAAVVLAGAWALTTGRIDGARLTAIWLLALSFGATVEHLARWVPHLQYALGAWARVLLLSDSRQEPSGGLTPTDGDLTLRGLTFRYPATGEDEREPALRDVRLSFVRGRSYALVGRTGSGKSTLAKVLTRAVEVPRGTVLLGDTDLCDLDVEELRRWIAVVPQRTEILAGTLAENVALFDPDLLDDAPRALAELGLTGWVAELPDGIRTRLGEGGHVLSAGQEQLVAFARILVRDPHVVILDEATARLDPVTETRVREATERLLTDRIGIIIAHRLSSVRRCDEVVVMADGAVLEAGPLRSSARFAELLATSHAAAYTPVGAGRSGSRGGLDLLDGPATAWPESGTRGTAWPEADPPTGNWPQADPPGTAWPDVDATSPAGADGVGSAGTGAGDDGPGRAAAVAGTGTAGRTAVAVPKGDPPPLPPLPPARTMREILRLGLNDPRLGLLSVVLFMVITVLGLDGAVLPWLWADVVDGGDPWLPALGIAAALVVVLPLPFLTNLRFPQWWVRQMLRMSLRLVHGQTGPRRTSRHTPAEVVAQSGDTERVVQLADNLMDQFIALVTMVTMTLITGSLVPALFFVGTMAVSGLAATLFGPRLERSARDTVAARAAFATALVSSLSAARTVKLAGATRPVLDHLSALDLVRSDRQRREIAAQVWARSTPSVASGLLPIAAWALYLGGGLSAGATLVAVSTLGAARWFAWTTASLVSQYPSARVWTRRTVAMAGIGAYSAEVPGVDIAAGTAPAPQPPPRRPLRRLELVDFGARHSDGTLAVRDVDLTVDRGQLVLVVGPVGSGKSSLLRALAGIVHHVGELRWNGEPVTEPELFLRPQQVGYVGQLPRVLSGTVADNIALGHDVDAAGAVTTAQLEHDLAGGGGLGLLIGHKGTRLSGGQLQRLALARALAPRTELLVADDVSSALDVTTELALWAALRGHGVTVLGSTSKRAALVRADHVVVLVDGTVAAQGAWRDLEDDWGHLAG</sequence>
<keyword evidence="6 8" id="KW-0472">Membrane</keyword>
<dbReference type="GO" id="GO:0005524">
    <property type="term" value="F:ATP binding"/>
    <property type="evidence" value="ECO:0007669"/>
    <property type="project" value="UniProtKB-KW"/>
</dbReference>
<feature type="transmembrane region" description="Helical" evidence="8">
    <location>
        <begin position="266"/>
        <end position="285"/>
    </location>
</feature>
<dbReference type="InterPro" id="IPR027417">
    <property type="entry name" value="P-loop_NTPase"/>
</dbReference>